<gene>
    <name evidence="2" type="primary">P0659D09.5</name>
</gene>
<name>A0A0P0WXV0_ORYSJ</name>
<dbReference type="Proteomes" id="UP000000763">
    <property type="component" value="Chromosome 6"/>
</dbReference>
<dbReference type="AlphaFoldDB" id="A0A0P0WXV0"/>
<sequence length="109" mass="11027">MWRYSLSPLQAPSLTHQAVAAAPLLARSGGSTALQRHGGSGSGSSLSLSASTAATDWLLLVGAMAQRIPSAASIIGLESSPLSSRPSLQQGGEKQHAMASSCVNISDVL</sequence>
<feature type="compositionally biased region" description="Low complexity" evidence="1">
    <location>
        <begin position="80"/>
        <end position="90"/>
    </location>
</feature>
<proteinExistence type="predicted"/>
<feature type="region of interest" description="Disordered" evidence="1">
    <location>
        <begin position="80"/>
        <end position="109"/>
    </location>
</feature>
<accession>A0A0P0WXV0</accession>
<evidence type="ECO:0000313" key="3">
    <source>
        <dbReference type="Proteomes" id="UP000000763"/>
    </source>
</evidence>
<organism evidence="2 3">
    <name type="scientific">Oryza sativa subsp. japonica</name>
    <name type="common">Rice</name>
    <dbReference type="NCBI Taxonomy" id="39947"/>
    <lineage>
        <taxon>Eukaryota</taxon>
        <taxon>Viridiplantae</taxon>
        <taxon>Streptophyta</taxon>
        <taxon>Embryophyta</taxon>
        <taxon>Tracheophyta</taxon>
        <taxon>Spermatophyta</taxon>
        <taxon>Magnoliopsida</taxon>
        <taxon>Liliopsida</taxon>
        <taxon>Poales</taxon>
        <taxon>Poaceae</taxon>
        <taxon>BOP clade</taxon>
        <taxon>Oryzoideae</taxon>
        <taxon>Oryzeae</taxon>
        <taxon>Oryzinae</taxon>
        <taxon>Oryza</taxon>
        <taxon>Oryza sativa</taxon>
    </lineage>
</organism>
<evidence type="ECO:0000256" key="1">
    <source>
        <dbReference type="SAM" id="MobiDB-lite"/>
    </source>
</evidence>
<reference evidence="3" key="2">
    <citation type="journal article" date="2008" name="Nucleic Acids Res.">
        <title>The rice annotation project database (RAP-DB): 2008 update.</title>
        <authorList>
            <consortium name="The rice annotation project (RAP)"/>
        </authorList>
    </citation>
    <scope>GENOME REANNOTATION</scope>
    <source>
        <strain evidence="3">cv. Nipponbare</strain>
    </source>
</reference>
<protein>
    <submittedName>
        <fullName evidence="2">Uncharacterized protein</fullName>
    </submittedName>
</protein>
<dbReference type="EMBL" id="AP003686">
    <property type="protein sequence ID" value="BAD53691.1"/>
    <property type="molecule type" value="Genomic_DNA"/>
</dbReference>
<evidence type="ECO:0000313" key="2">
    <source>
        <dbReference type="EMBL" id="BAD53691.1"/>
    </source>
</evidence>
<reference evidence="3" key="1">
    <citation type="journal article" date="2005" name="Nature">
        <title>The map-based sequence of the rice genome.</title>
        <authorList>
            <consortium name="International rice genome sequencing project (IRGSP)"/>
            <person name="Matsumoto T."/>
            <person name="Wu J."/>
            <person name="Kanamori H."/>
            <person name="Katayose Y."/>
            <person name="Fujisawa M."/>
            <person name="Namiki N."/>
            <person name="Mizuno H."/>
            <person name="Yamamoto K."/>
            <person name="Antonio B.A."/>
            <person name="Baba T."/>
            <person name="Sakata K."/>
            <person name="Nagamura Y."/>
            <person name="Aoki H."/>
            <person name="Arikawa K."/>
            <person name="Arita K."/>
            <person name="Bito T."/>
            <person name="Chiden Y."/>
            <person name="Fujitsuka N."/>
            <person name="Fukunaka R."/>
            <person name="Hamada M."/>
            <person name="Harada C."/>
            <person name="Hayashi A."/>
            <person name="Hijishita S."/>
            <person name="Honda M."/>
            <person name="Hosokawa S."/>
            <person name="Ichikawa Y."/>
            <person name="Idonuma A."/>
            <person name="Iijima M."/>
            <person name="Ikeda M."/>
            <person name="Ikeno M."/>
            <person name="Ito K."/>
            <person name="Ito S."/>
            <person name="Ito T."/>
            <person name="Ito Y."/>
            <person name="Ito Y."/>
            <person name="Iwabuchi A."/>
            <person name="Kamiya K."/>
            <person name="Karasawa W."/>
            <person name="Kurita K."/>
            <person name="Katagiri S."/>
            <person name="Kikuta A."/>
            <person name="Kobayashi H."/>
            <person name="Kobayashi N."/>
            <person name="Machita K."/>
            <person name="Maehara T."/>
            <person name="Masukawa M."/>
            <person name="Mizubayashi T."/>
            <person name="Mukai Y."/>
            <person name="Nagasaki H."/>
            <person name="Nagata Y."/>
            <person name="Naito S."/>
            <person name="Nakashima M."/>
            <person name="Nakama Y."/>
            <person name="Nakamichi Y."/>
            <person name="Nakamura M."/>
            <person name="Meguro A."/>
            <person name="Negishi M."/>
            <person name="Ohta I."/>
            <person name="Ohta T."/>
            <person name="Okamoto M."/>
            <person name="Ono N."/>
            <person name="Saji S."/>
            <person name="Sakaguchi M."/>
            <person name="Sakai K."/>
            <person name="Shibata M."/>
            <person name="Shimokawa T."/>
            <person name="Song J."/>
            <person name="Takazaki Y."/>
            <person name="Terasawa K."/>
            <person name="Tsugane M."/>
            <person name="Tsuji K."/>
            <person name="Ueda S."/>
            <person name="Waki K."/>
            <person name="Yamagata H."/>
            <person name="Yamamoto M."/>
            <person name="Yamamoto S."/>
            <person name="Yamane H."/>
            <person name="Yoshiki S."/>
            <person name="Yoshihara R."/>
            <person name="Yukawa K."/>
            <person name="Zhong H."/>
            <person name="Yano M."/>
            <person name="Yuan Q."/>
            <person name="Ouyang S."/>
            <person name="Liu J."/>
            <person name="Jones K.M."/>
            <person name="Gansberger K."/>
            <person name="Moffat K."/>
            <person name="Hill J."/>
            <person name="Bera J."/>
            <person name="Fadrosh D."/>
            <person name="Jin S."/>
            <person name="Johri S."/>
            <person name="Kim M."/>
            <person name="Overton L."/>
            <person name="Reardon M."/>
            <person name="Tsitrin T."/>
            <person name="Vuong H."/>
            <person name="Weaver B."/>
            <person name="Ciecko A."/>
            <person name="Tallon L."/>
            <person name="Jackson J."/>
            <person name="Pai G."/>
            <person name="Aken S.V."/>
            <person name="Utterback T."/>
            <person name="Reidmuller S."/>
            <person name="Feldblyum T."/>
            <person name="Hsiao J."/>
            <person name="Zismann V."/>
            <person name="Iobst S."/>
            <person name="de Vazeille A.R."/>
            <person name="Buell C.R."/>
            <person name="Ying K."/>
            <person name="Li Y."/>
            <person name="Lu T."/>
            <person name="Huang Y."/>
            <person name="Zhao Q."/>
            <person name="Feng Q."/>
            <person name="Zhang L."/>
            <person name="Zhu J."/>
            <person name="Weng Q."/>
            <person name="Mu J."/>
            <person name="Lu Y."/>
            <person name="Fan D."/>
            <person name="Liu Y."/>
            <person name="Guan J."/>
            <person name="Zhang Y."/>
            <person name="Yu S."/>
            <person name="Liu X."/>
            <person name="Zhang Y."/>
            <person name="Hong G."/>
            <person name="Han B."/>
            <person name="Choisne N."/>
            <person name="Demange N."/>
            <person name="Orjeda G."/>
            <person name="Samain S."/>
            <person name="Cattolico L."/>
            <person name="Pelletier E."/>
            <person name="Couloux A."/>
            <person name="Segurens B."/>
            <person name="Wincker P."/>
            <person name="D'Hont A."/>
            <person name="Scarpelli C."/>
            <person name="Weissenbach J."/>
            <person name="Salanoubat M."/>
            <person name="Quetier F."/>
            <person name="Yu Y."/>
            <person name="Kim H.R."/>
            <person name="Rambo T."/>
            <person name="Currie J."/>
            <person name="Collura K."/>
            <person name="Luo M."/>
            <person name="Yang T."/>
            <person name="Ammiraju J.S.S."/>
            <person name="Engler F."/>
            <person name="Soderlund C."/>
            <person name="Wing R.A."/>
            <person name="Palmer L.E."/>
            <person name="de la Bastide M."/>
            <person name="Spiegel L."/>
            <person name="Nascimento L."/>
            <person name="Zutavern T."/>
            <person name="O'Shaughnessy A."/>
            <person name="Dike S."/>
            <person name="Dedhia N."/>
            <person name="Preston R."/>
            <person name="Balija V."/>
            <person name="McCombie W.R."/>
            <person name="Chow T."/>
            <person name="Chen H."/>
            <person name="Chung M."/>
            <person name="Chen C."/>
            <person name="Shaw J."/>
            <person name="Wu H."/>
            <person name="Hsiao K."/>
            <person name="Chao Y."/>
            <person name="Chu M."/>
            <person name="Cheng C."/>
            <person name="Hour A."/>
            <person name="Lee P."/>
            <person name="Lin S."/>
            <person name="Lin Y."/>
            <person name="Liou J."/>
            <person name="Liu S."/>
            <person name="Hsing Y."/>
            <person name="Raghuvanshi S."/>
            <person name="Mohanty A."/>
            <person name="Bharti A.K."/>
            <person name="Gaur A."/>
            <person name="Gupta V."/>
            <person name="Kumar D."/>
            <person name="Ravi V."/>
            <person name="Vij S."/>
            <person name="Kapur A."/>
            <person name="Khurana P."/>
            <person name="Khurana P."/>
            <person name="Khurana J.P."/>
            <person name="Tyagi A.K."/>
            <person name="Gaikwad K."/>
            <person name="Singh A."/>
            <person name="Dalal V."/>
            <person name="Srivastava S."/>
            <person name="Dixit A."/>
            <person name="Pal A.K."/>
            <person name="Ghazi I.A."/>
            <person name="Yadav M."/>
            <person name="Pandit A."/>
            <person name="Bhargava A."/>
            <person name="Sureshbabu K."/>
            <person name="Batra K."/>
            <person name="Sharma T.R."/>
            <person name="Mohapatra T."/>
            <person name="Singh N.K."/>
            <person name="Messing J."/>
            <person name="Nelson A.B."/>
            <person name="Fuks G."/>
            <person name="Kavchok S."/>
            <person name="Keizer G."/>
            <person name="Linton E."/>
            <person name="Llaca V."/>
            <person name="Song R."/>
            <person name="Tanyolac B."/>
            <person name="Young S."/>
            <person name="Ho-Il K."/>
            <person name="Hahn J.H."/>
            <person name="Sangsakoo G."/>
            <person name="Vanavichit A."/>
            <person name="de Mattos Luiz.A.T."/>
            <person name="Zimmer P.D."/>
            <person name="Malone G."/>
            <person name="Dellagostin O."/>
            <person name="de Oliveira A.C."/>
            <person name="Bevan M."/>
            <person name="Bancroft I."/>
            <person name="Minx P."/>
            <person name="Cordum H."/>
            <person name="Wilson R."/>
            <person name="Cheng Z."/>
            <person name="Jin W."/>
            <person name="Jiang J."/>
            <person name="Leong S.A."/>
            <person name="Iwama H."/>
            <person name="Gojobori T."/>
            <person name="Itoh T."/>
            <person name="Niimura Y."/>
            <person name="Fujii Y."/>
            <person name="Habara T."/>
            <person name="Sakai H."/>
            <person name="Sato Y."/>
            <person name="Wilson G."/>
            <person name="Kumar K."/>
            <person name="McCouch S."/>
            <person name="Juretic N."/>
            <person name="Hoen D."/>
            <person name="Wright S."/>
            <person name="Bruskiewich R."/>
            <person name="Bureau T."/>
            <person name="Miyao A."/>
            <person name="Hirochika H."/>
            <person name="Nishikawa T."/>
            <person name="Kadowaki K."/>
            <person name="Sugiura M."/>
            <person name="Burr B."/>
            <person name="Sasaki T."/>
        </authorList>
    </citation>
    <scope>NUCLEOTIDE SEQUENCE [LARGE SCALE GENOMIC DNA]</scope>
    <source>
        <strain evidence="3">cv. Nipponbare</strain>
    </source>
</reference>